<dbReference type="Ensembl" id="ENSCSAVT00000010255.1">
    <property type="protein sequence ID" value="ENSCSAVP00000010132.1"/>
    <property type="gene ID" value="ENSCSAVG00000005970.1"/>
</dbReference>
<dbReference type="Proteomes" id="UP000007875">
    <property type="component" value="Unassembled WGS sequence"/>
</dbReference>
<reference evidence="1" key="3">
    <citation type="submission" date="2025-09" db="UniProtKB">
        <authorList>
            <consortium name="Ensembl"/>
        </authorList>
    </citation>
    <scope>IDENTIFICATION</scope>
</reference>
<sequence>MMLCYHIASLAIISLECSSSYSNRLPMTMLEMLFETALLRMLWVKTFIKLSCAKSVQIAFYHTLFFRALYCFVFD</sequence>
<evidence type="ECO:0000313" key="2">
    <source>
        <dbReference type="Proteomes" id="UP000007875"/>
    </source>
</evidence>
<dbReference type="AlphaFoldDB" id="H2YXS1"/>
<accession>H2YXS1</accession>
<evidence type="ECO:0000313" key="1">
    <source>
        <dbReference type="Ensembl" id="ENSCSAVP00000010132.1"/>
    </source>
</evidence>
<name>H2YXS1_CIOSA</name>
<keyword evidence="2" id="KW-1185">Reference proteome</keyword>
<dbReference type="HOGENOM" id="CLU_2670366_0_0_1"/>
<reference evidence="1" key="2">
    <citation type="submission" date="2025-08" db="UniProtKB">
        <authorList>
            <consortium name="Ensembl"/>
        </authorList>
    </citation>
    <scope>IDENTIFICATION</scope>
</reference>
<organism evidence="1 2">
    <name type="scientific">Ciona savignyi</name>
    <name type="common">Pacific transparent sea squirt</name>
    <dbReference type="NCBI Taxonomy" id="51511"/>
    <lineage>
        <taxon>Eukaryota</taxon>
        <taxon>Metazoa</taxon>
        <taxon>Chordata</taxon>
        <taxon>Tunicata</taxon>
        <taxon>Ascidiacea</taxon>
        <taxon>Phlebobranchia</taxon>
        <taxon>Cionidae</taxon>
        <taxon>Ciona</taxon>
    </lineage>
</organism>
<proteinExistence type="predicted"/>
<dbReference type="InParanoid" id="H2YXS1"/>
<dbReference type="GeneTree" id="ENSGT01150000290715"/>
<reference evidence="2" key="1">
    <citation type="submission" date="2003-08" db="EMBL/GenBank/DDBJ databases">
        <authorList>
            <person name="Birren B."/>
            <person name="Nusbaum C."/>
            <person name="Abebe A."/>
            <person name="Abouelleil A."/>
            <person name="Adekoya E."/>
            <person name="Ait-zahra M."/>
            <person name="Allen N."/>
            <person name="Allen T."/>
            <person name="An P."/>
            <person name="Anderson M."/>
            <person name="Anderson S."/>
            <person name="Arachchi H."/>
            <person name="Armbruster J."/>
            <person name="Bachantsang P."/>
            <person name="Baldwin J."/>
            <person name="Barry A."/>
            <person name="Bayul T."/>
            <person name="Blitshsteyn B."/>
            <person name="Bloom T."/>
            <person name="Blye J."/>
            <person name="Boguslavskiy L."/>
            <person name="Borowsky M."/>
            <person name="Boukhgalter B."/>
            <person name="Brunache A."/>
            <person name="Butler J."/>
            <person name="Calixte N."/>
            <person name="Calvo S."/>
            <person name="Camarata J."/>
            <person name="Campo K."/>
            <person name="Chang J."/>
            <person name="Cheshatsang Y."/>
            <person name="Citroen M."/>
            <person name="Collymore A."/>
            <person name="Considine T."/>
            <person name="Cook A."/>
            <person name="Cooke P."/>
            <person name="Corum B."/>
            <person name="Cuomo C."/>
            <person name="David R."/>
            <person name="Dawoe T."/>
            <person name="Degray S."/>
            <person name="Dodge S."/>
            <person name="Dooley K."/>
            <person name="Dorje P."/>
            <person name="Dorjee K."/>
            <person name="Dorris L."/>
            <person name="Duffey N."/>
            <person name="Dupes A."/>
            <person name="Elkins T."/>
            <person name="Engels R."/>
            <person name="Erickson J."/>
            <person name="Farina A."/>
            <person name="Faro S."/>
            <person name="Ferreira P."/>
            <person name="Fischer H."/>
            <person name="Fitzgerald M."/>
            <person name="Foley K."/>
            <person name="Gage D."/>
            <person name="Galagan J."/>
            <person name="Gearin G."/>
            <person name="Gnerre S."/>
            <person name="Gnirke A."/>
            <person name="Goyette A."/>
            <person name="Graham J."/>
            <person name="Grandbois E."/>
            <person name="Gyaltsen K."/>
            <person name="Hafez N."/>
            <person name="Hagopian D."/>
            <person name="Hagos B."/>
            <person name="Hall J."/>
            <person name="Hatcher B."/>
            <person name="Heller A."/>
            <person name="Higgins H."/>
            <person name="Honan T."/>
            <person name="Horn A."/>
            <person name="Houde N."/>
            <person name="Hughes L."/>
            <person name="Hulme W."/>
            <person name="Husby E."/>
            <person name="Iliev I."/>
            <person name="Jaffe D."/>
            <person name="Jones C."/>
            <person name="Kamal M."/>
            <person name="Kamat A."/>
            <person name="Kamvysselis M."/>
            <person name="Karlsson E."/>
            <person name="Kells C."/>
            <person name="Kieu A."/>
            <person name="Kisner P."/>
            <person name="Kodira C."/>
            <person name="Kulbokas E."/>
            <person name="Labutti K."/>
            <person name="Lama D."/>
            <person name="Landers T."/>
            <person name="Leger J."/>
            <person name="Levine S."/>
            <person name="Lewis D."/>
            <person name="Lewis T."/>
            <person name="Lindblad-toh K."/>
            <person name="Liu X."/>
            <person name="Lokyitsang T."/>
            <person name="Lokyitsang Y."/>
            <person name="Lucien O."/>
            <person name="Lui A."/>
            <person name="Ma L.J."/>
            <person name="Mabbitt R."/>
            <person name="Macdonald J."/>
            <person name="Maclean C."/>
            <person name="Major J."/>
            <person name="Manning J."/>
            <person name="Marabella R."/>
            <person name="Maru K."/>
            <person name="Matthews C."/>
            <person name="Mauceli E."/>
            <person name="Mccarthy M."/>
            <person name="Mcdonough S."/>
            <person name="Mcghee T."/>
            <person name="Meldrim J."/>
            <person name="Meneus L."/>
            <person name="Mesirov J."/>
            <person name="Mihalev A."/>
            <person name="Mihova T."/>
            <person name="Mikkelsen T."/>
            <person name="Mlenga V."/>
            <person name="Moru K."/>
            <person name="Mozes J."/>
            <person name="Mulrain L."/>
            <person name="Munson G."/>
            <person name="Naylor J."/>
            <person name="Newes C."/>
            <person name="Nguyen C."/>
            <person name="Nguyen N."/>
            <person name="Nguyen T."/>
            <person name="Nicol R."/>
            <person name="Nielsen C."/>
            <person name="Nizzari M."/>
            <person name="Norbu C."/>
            <person name="Norbu N."/>
            <person name="O'donnell P."/>
            <person name="Okoawo O."/>
            <person name="O'leary S."/>
            <person name="Omotosho B."/>
            <person name="O'neill K."/>
            <person name="Osman S."/>
            <person name="Parker S."/>
            <person name="Perrin D."/>
            <person name="Phunkhang P."/>
            <person name="Piqani B."/>
            <person name="Purcell S."/>
            <person name="Rachupka T."/>
            <person name="Ramasamy U."/>
            <person name="Rameau R."/>
            <person name="Ray V."/>
            <person name="Raymond C."/>
            <person name="Retta R."/>
            <person name="Richardson S."/>
            <person name="Rise C."/>
            <person name="Rodriguez J."/>
            <person name="Rogers J."/>
            <person name="Rogov P."/>
            <person name="Rutman M."/>
            <person name="Schupbach R."/>
            <person name="Seaman C."/>
            <person name="Settipalli S."/>
            <person name="Sharpe T."/>
            <person name="Sheridan J."/>
            <person name="Sherpa N."/>
            <person name="Shi J."/>
            <person name="Smirnov S."/>
            <person name="Smith C."/>
            <person name="Sougnez C."/>
            <person name="Spencer B."/>
            <person name="Stalker J."/>
            <person name="Stange-thomann N."/>
            <person name="Stavropoulos S."/>
            <person name="Stetson K."/>
            <person name="Stone C."/>
            <person name="Stone S."/>
            <person name="Stubbs M."/>
            <person name="Talamas J."/>
            <person name="Tchuinga P."/>
            <person name="Tenzing P."/>
            <person name="Tesfaye S."/>
            <person name="Theodore J."/>
            <person name="Thoulutsang Y."/>
            <person name="Topham K."/>
            <person name="Towey S."/>
            <person name="Tsamla T."/>
            <person name="Tsomo N."/>
            <person name="Vallee D."/>
            <person name="Vassiliev H."/>
            <person name="Venkataraman V."/>
            <person name="Vinson J."/>
            <person name="Vo A."/>
            <person name="Wade C."/>
            <person name="Wang S."/>
            <person name="Wangchuk T."/>
            <person name="Wangdi T."/>
            <person name="Whittaker C."/>
            <person name="Wilkinson J."/>
            <person name="Wu Y."/>
            <person name="Wyman D."/>
            <person name="Yadav S."/>
            <person name="Yang S."/>
            <person name="Yang X."/>
            <person name="Yeager S."/>
            <person name="Yee E."/>
            <person name="Young G."/>
            <person name="Zainoun J."/>
            <person name="Zembeck L."/>
            <person name="Zimmer A."/>
            <person name="Zody M."/>
            <person name="Lander E."/>
        </authorList>
    </citation>
    <scope>NUCLEOTIDE SEQUENCE [LARGE SCALE GENOMIC DNA]</scope>
</reference>
<protein>
    <submittedName>
        <fullName evidence="1">Uncharacterized protein</fullName>
    </submittedName>
</protein>